<evidence type="ECO:0000313" key="2">
    <source>
        <dbReference type="EMBL" id="WPU94011.1"/>
    </source>
</evidence>
<gene>
    <name evidence="2" type="ORF">SNE25_00535</name>
</gene>
<keyword evidence="1" id="KW-0732">Signal</keyword>
<feature type="chain" id="PRO_5046802452" description="Peptidase S74 domain-containing protein" evidence="1">
    <location>
        <begin position="24"/>
        <end position="323"/>
    </location>
</feature>
<dbReference type="EMBL" id="CP139558">
    <property type="protein sequence ID" value="WPU94011.1"/>
    <property type="molecule type" value="Genomic_DNA"/>
</dbReference>
<organism evidence="2 3">
    <name type="scientific">Mucilaginibacter sabulilitoris</name>
    <dbReference type="NCBI Taxonomy" id="1173583"/>
    <lineage>
        <taxon>Bacteria</taxon>
        <taxon>Pseudomonadati</taxon>
        <taxon>Bacteroidota</taxon>
        <taxon>Sphingobacteriia</taxon>
        <taxon>Sphingobacteriales</taxon>
        <taxon>Sphingobacteriaceae</taxon>
        <taxon>Mucilaginibacter</taxon>
    </lineage>
</organism>
<evidence type="ECO:0008006" key="4">
    <source>
        <dbReference type="Google" id="ProtNLM"/>
    </source>
</evidence>
<keyword evidence="3" id="KW-1185">Reference proteome</keyword>
<proteinExistence type="predicted"/>
<reference evidence="2 3" key="1">
    <citation type="submission" date="2023-11" db="EMBL/GenBank/DDBJ databases">
        <title>Analysis of the Genomes of Mucilaginibacter gossypii cycad 4 and M. sabulilitoris SNA2: microbes with the potential for plant growth promotion.</title>
        <authorList>
            <person name="Hirsch A.M."/>
            <person name="Humm E."/>
            <person name="Rubbi M."/>
            <person name="Del Vecchio G."/>
            <person name="Ha S.M."/>
            <person name="Pellegrini M."/>
            <person name="Gunsalus R.P."/>
        </authorList>
    </citation>
    <scope>NUCLEOTIDE SEQUENCE [LARGE SCALE GENOMIC DNA]</scope>
    <source>
        <strain evidence="2 3">SNA2</strain>
    </source>
</reference>
<accession>A0ABZ0TMP5</accession>
<evidence type="ECO:0000313" key="3">
    <source>
        <dbReference type="Proteomes" id="UP001324380"/>
    </source>
</evidence>
<evidence type="ECO:0000256" key="1">
    <source>
        <dbReference type="SAM" id="SignalP"/>
    </source>
</evidence>
<name>A0ABZ0TMP5_9SPHI</name>
<protein>
    <recommendedName>
        <fullName evidence="4">Peptidase S74 domain-containing protein</fullName>
    </recommendedName>
</protein>
<dbReference type="RefSeq" id="WP_321563138.1">
    <property type="nucleotide sequence ID" value="NZ_CP139558.1"/>
</dbReference>
<dbReference type="Proteomes" id="UP001324380">
    <property type="component" value="Chromosome"/>
</dbReference>
<sequence length="323" mass="35141">MKRILLLWIVGCTIILDTVSAQTKIVTTGNNLVNPADPYAADIVIGSDQNGGIRHDASIMWWNSGSASRISNTGDTFLLSQWGSTTPNIGLSAAVGGSSYFKGKVSIGTTIPFSLLSVNSGLSAPTTPSLTNSIVIGSANANAVNKYLGQLGFVSNDVDFSAPKMVAYISGEATETYTDDTKTGSVMRFYTGNNGGSSPVERMVIDNRGYIGIGTATPKETLSVNGNIRSKQIKVETANWPDYVFQKDYQLPSLTDVKTYIEQNKHLPEVPSEQEIAREGLNLGEMNKLLMKKVEELTLYLIEQNKRIDEQQKQINKLSWVEN</sequence>
<feature type="signal peptide" evidence="1">
    <location>
        <begin position="1"/>
        <end position="23"/>
    </location>
</feature>